<sequence>MKLRAKKQLTNFCFMVPALILFCFIVVYPFLRGVKISLTDWDGFSPSYNFVGLQNFTRILKDPSIKGPIINSLFFTIVTVIVDNVVGLGVAFAFRKDKRSNRIFRTCVFMPFVLSLVLTGFIWKYIYSDVFYGIFGIKSLLGNKNTVMWGICIMASWRDIGYAMLIYLAGLQAIPDTYYEAAKIDGAGPWKMFSRITLPLLAPAFTVNVTLFLGWGLKVFDYVMAATNGGPGRSSETFAMYVYNYTFPYNRAGYGQAAAILMMIFIFIISGVVSTLLRRREIDM</sequence>
<dbReference type="AlphaFoldDB" id="A0A564SCQ8"/>
<gene>
    <name evidence="9" type="primary">lacF_2</name>
    <name evidence="9" type="ORF">ROSSTS7063_00460</name>
</gene>
<evidence type="ECO:0000259" key="8">
    <source>
        <dbReference type="PROSITE" id="PS50928"/>
    </source>
</evidence>
<dbReference type="InterPro" id="IPR051393">
    <property type="entry name" value="ABC_transporter_permease"/>
</dbReference>
<accession>A0A564SCQ8</accession>
<organism evidence="9 10">
    <name type="scientific">Blautia obeum</name>
    <dbReference type="NCBI Taxonomy" id="40520"/>
    <lineage>
        <taxon>Bacteria</taxon>
        <taxon>Bacillati</taxon>
        <taxon>Bacillota</taxon>
        <taxon>Clostridia</taxon>
        <taxon>Lachnospirales</taxon>
        <taxon>Lachnospiraceae</taxon>
        <taxon>Blautia</taxon>
    </lineage>
</organism>
<dbReference type="InterPro" id="IPR000515">
    <property type="entry name" value="MetI-like"/>
</dbReference>
<feature type="transmembrane region" description="Helical" evidence="7">
    <location>
        <begin position="69"/>
        <end position="94"/>
    </location>
</feature>
<feature type="transmembrane region" description="Helical" evidence="7">
    <location>
        <begin position="192"/>
        <end position="215"/>
    </location>
</feature>
<dbReference type="Gene3D" id="1.10.3720.10">
    <property type="entry name" value="MetI-like"/>
    <property type="match status" value="1"/>
</dbReference>
<dbReference type="SUPFAM" id="SSF161098">
    <property type="entry name" value="MetI-like"/>
    <property type="match status" value="1"/>
</dbReference>
<feature type="domain" description="ABC transmembrane type-1" evidence="8">
    <location>
        <begin position="69"/>
        <end position="273"/>
    </location>
</feature>
<protein>
    <submittedName>
        <fullName evidence="9">Lactose transport system permease protein LacF</fullName>
    </submittedName>
</protein>
<feature type="transmembrane region" description="Helical" evidence="7">
    <location>
        <begin position="147"/>
        <end position="171"/>
    </location>
</feature>
<feature type="transmembrane region" description="Helical" evidence="7">
    <location>
        <begin position="12"/>
        <end position="31"/>
    </location>
</feature>
<dbReference type="Proteomes" id="UP000409147">
    <property type="component" value="Unassembled WGS sequence"/>
</dbReference>
<dbReference type="PANTHER" id="PTHR30193">
    <property type="entry name" value="ABC TRANSPORTER PERMEASE PROTEIN"/>
    <property type="match status" value="1"/>
</dbReference>
<dbReference type="PANTHER" id="PTHR30193:SF37">
    <property type="entry name" value="INNER MEMBRANE ABC TRANSPORTER PERMEASE PROTEIN YCJO"/>
    <property type="match status" value="1"/>
</dbReference>
<feature type="transmembrane region" description="Helical" evidence="7">
    <location>
        <begin position="106"/>
        <end position="127"/>
    </location>
</feature>
<evidence type="ECO:0000256" key="3">
    <source>
        <dbReference type="ARBA" id="ARBA00022475"/>
    </source>
</evidence>
<evidence type="ECO:0000256" key="4">
    <source>
        <dbReference type="ARBA" id="ARBA00022692"/>
    </source>
</evidence>
<proteinExistence type="inferred from homology"/>
<evidence type="ECO:0000256" key="7">
    <source>
        <dbReference type="RuleBase" id="RU363032"/>
    </source>
</evidence>
<keyword evidence="2 7" id="KW-0813">Transport</keyword>
<dbReference type="Pfam" id="PF00528">
    <property type="entry name" value="BPD_transp_1"/>
    <property type="match status" value="1"/>
</dbReference>
<evidence type="ECO:0000313" key="10">
    <source>
        <dbReference type="Proteomes" id="UP000409147"/>
    </source>
</evidence>
<comment type="subcellular location">
    <subcellularLocation>
        <location evidence="1 7">Cell membrane</location>
        <topology evidence="1 7">Multi-pass membrane protein</topology>
    </subcellularLocation>
</comment>
<evidence type="ECO:0000256" key="5">
    <source>
        <dbReference type="ARBA" id="ARBA00022989"/>
    </source>
</evidence>
<feature type="transmembrane region" description="Helical" evidence="7">
    <location>
        <begin position="254"/>
        <end position="277"/>
    </location>
</feature>
<keyword evidence="3" id="KW-1003">Cell membrane</keyword>
<dbReference type="GO" id="GO:0055085">
    <property type="term" value="P:transmembrane transport"/>
    <property type="evidence" value="ECO:0007669"/>
    <property type="project" value="InterPro"/>
</dbReference>
<comment type="similarity">
    <text evidence="7">Belongs to the binding-protein-dependent transport system permease family.</text>
</comment>
<keyword evidence="5 7" id="KW-1133">Transmembrane helix</keyword>
<keyword evidence="4 7" id="KW-0812">Transmembrane</keyword>
<dbReference type="InterPro" id="IPR035906">
    <property type="entry name" value="MetI-like_sf"/>
</dbReference>
<dbReference type="PROSITE" id="PS50928">
    <property type="entry name" value="ABC_TM1"/>
    <property type="match status" value="1"/>
</dbReference>
<keyword evidence="6 7" id="KW-0472">Membrane</keyword>
<reference evidence="9 10" key="1">
    <citation type="submission" date="2019-07" db="EMBL/GenBank/DDBJ databases">
        <authorList>
            <person name="Hibberd C M."/>
            <person name="Gehrig L. J."/>
            <person name="Chang H.-W."/>
            <person name="Venkatesh S."/>
        </authorList>
    </citation>
    <scope>NUCLEOTIDE SEQUENCE [LARGE SCALE GENOMIC DNA]</scope>
    <source>
        <strain evidence="9">Ruminococcus_obeum_SSTS_Bg7063</strain>
    </source>
</reference>
<keyword evidence="10" id="KW-1185">Reference proteome</keyword>
<dbReference type="GO" id="GO:0005886">
    <property type="term" value="C:plasma membrane"/>
    <property type="evidence" value="ECO:0007669"/>
    <property type="project" value="UniProtKB-SubCell"/>
</dbReference>
<evidence type="ECO:0000313" key="9">
    <source>
        <dbReference type="EMBL" id="VUW92752.1"/>
    </source>
</evidence>
<evidence type="ECO:0000256" key="6">
    <source>
        <dbReference type="ARBA" id="ARBA00023136"/>
    </source>
</evidence>
<name>A0A564SCQ8_9FIRM</name>
<dbReference type="EMBL" id="CABHNB010000006">
    <property type="protein sequence ID" value="VUW92752.1"/>
    <property type="molecule type" value="Genomic_DNA"/>
</dbReference>
<evidence type="ECO:0000256" key="2">
    <source>
        <dbReference type="ARBA" id="ARBA00022448"/>
    </source>
</evidence>
<evidence type="ECO:0000256" key="1">
    <source>
        <dbReference type="ARBA" id="ARBA00004651"/>
    </source>
</evidence>
<dbReference type="CDD" id="cd06261">
    <property type="entry name" value="TM_PBP2"/>
    <property type="match status" value="1"/>
</dbReference>
<dbReference type="RefSeq" id="WP_144368323.1">
    <property type="nucleotide sequence ID" value="NZ_CABHNB010000006.1"/>
</dbReference>